<gene>
    <name evidence="1" type="ordered locus">AFE_2444</name>
</gene>
<organism evidence="1 2">
    <name type="scientific">Acidithiobacillus ferrooxidans (strain ATCC 23270 / DSM 14882 / CIP 104768 / NCIMB 8455)</name>
    <name type="common">Ferrobacillus ferrooxidans (strain ATCC 23270)</name>
    <dbReference type="NCBI Taxonomy" id="243159"/>
    <lineage>
        <taxon>Bacteria</taxon>
        <taxon>Pseudomonadati</taxon>
        <taxon>Pseudomonadota</taxon>
        <taxon>Acidithiobacillia</taxon>
        <taxon>Acidithiobacillales</taxon>
        <taxon>Acidithiobacillaceae</taxon>
        <taxon>Acidithiobacillus</taxon>
    </lineage>
</organism>
<dbReference type="EMBL" id="CP001219">
    <property type="protein sequence ID" value="ACK79374.1"/>
    <property type="molecule type" value="Genomic_DNA"/>
</dbReference>
<accession>B7J6Y3</accession>
<dbReference type="Proteomes" id="UP000001362">
    <property type="component" value="Chromosome"/>
</dbReference>
<dbReference type="HOGENOM" id="CLU_1944041_0_0_6"/>
<dbReference type="eggNOG" id="COG5421">
    <property type="taxonomic scope" value="Bacteria"/>
</dbReference>
<protein>
    <submittedName>
        <fullName evidence="1">Uncharacterized protein</fullName>
    </submittedName>
</protein>
<name>B7J6Y3_ACIF2</name>
<evidence type="ECO:0000313" key="1">
    <source>
        <dbReference type="EMBL" id="ACK79374.1"/>
    </source>
</evidence>
<reference evidence="1 2" key="1">
    <citation type="journal article" date="2008" name="BMC Genomics">
        <title>Acidithiobacillus ferrooxidans metabolism: from genome sequence to industrial applications.</title>
        <authorList>
            <person name="Valdes J."/>
            <person name="Pedroso I."/>
            <person name="Quatrini R."/>
            <person name="Dodson R.J."/>
            <person name="Tettelin H."/>
            <person name="Blake R.II."/>
            <person name="Eisen J.A."/>
            <person name="Holmes D.S."/>
        </authorList>
    </citation>
    <scope>NUCLEOTIDE SEQUENCE [LARGE SCALE GENOMIC DNA]</scope>
    <source>
        <strain evidence="2">ATCC 23270 / DSM 14882 / CIP 104768 / NCIMB 8455</strain>
    </source>
</reference>
<keyword evidence="2" id="KW-1185">Reference proteome</keyword>
<dbReference type="STRING" id="243159.AFE_2444"/>
<dbReference type="AlphaFoldDB" id="B7J6Y3"/>
<sequence length="129" mass="14378">MGLEFIETGFDRPETEEVIGERPWNDLRLVIAHDPMTAADQTAKRNARIEALITQGDQWAGKLDDQDDGKKHRGRKLSGSDAKARFYHAVCEAHLSRIIQVDMAASSLATISTIAHGRWRNAWMASSCS</sequence>
<dbReference type="PaxDb" id="243159-AFE_2444"/>
<proteinExistence type="predicted"/>
<dbReference type="KEGG" id="afr:AFE_2444"/>
<evidence type="ECO:0000313" key="2">
    <source>
        <dbReference type="Proteomes" id="UP000001362"/>
    </source>
</evidence>